<evidence type="ECO:0000256" key="1">
    <source>
        <dbReference type="ARBA" id="ARBA00005384"/>
    </source>
</evidence>
<evidence type="ECO:0000256" key="3">
    <source>
        <dbReference type="ARBA" id="ARBA00023015"/>
    </source>
</evidence>
<dbReference type="PROSITE" id="PS50949">
    <property type="entry name" value="HTH_GNTR"/>
    <property type="match status" value="1"/>
</dbReference>
<organism evidence="8 9">
    <name type="scientific">Enhygromyxa salina</name>
    <dbReference type="NCBI Taxonomy" id="215803"/>
    <lineage>
        <taxon>Bacteria</taxon>
        <taxon>Pseudomonadati</taxon>
        <taxon>Myxococcota</taxon>
        <taxon>Polyangia</taxon>
        <taxon>Nannocystales</taxon>
        <taxon>Nannocystaceae</taxon>
        <taxon>Enhygromyxa</taxon>
    </lineage>
</organism>
<comment type="caution">
    <text evidence="8">The sequence shown here is derived from an EMBL/GenBank/DDBJ whole genome shotgun (WGS) entry which is preliminary data.</text>
</comment>
<sequence>MPWDLALTLDPLADKPLYAQIVDGLVAEIRAGRLAPGDRLLGTRRFAAQHGVHRNTAIAAFDELIAEGWLRAEPGSGTRVADELPSQTVARPRRRPSGVPFSLAPHRLAASRAPSSPPCAGLLSLAGGLPDVRLIPDVALARAHRRALRRGGVGLLSYGDSAGHPALRNQLAAMLTATRGLSLGPDDLVVTRGAQMALYLAARVLIQPGDLVAVETWGYPPAWDALRAAGAELVSLPVDGEGLDTAALARLAERRTLRAVYVTPHHQFPTLVTLSAARRLELLELARRHRFAILEDDYDHEVHYQGSPVLPLAHMDTQGSVVYIGTLSKVLAPGLRLGYLVAAPTVLERALSWRRIIDRQGDLSTEAAVAELFEDGEIQRHIGRMRRIYARRRQALLDSLDRHLPGAFAIDLPRGGMALWARAIAGDDTDAWAARGLEHGVDVSPASRYWLGRGRAHGFRLGFAALDERELERAIARLAAAR</sequence>
<dbReference type="SUPFAM" id="SSF46785">
    <property type="entry name" value="Winged helix' DNA-binding domain"/>
    <property type="match status" value="1"/>
</dbReference>
<keyword evidence="2" id="KW-0663">Pyridoxal phosphate</keyword>
<protein>
    <submittedName>
        <fullName evidence="8">2-aminoadipate transaminase</fullName>
        <ecNumber evidence="8">2.6.1.39</ecNumber>
    </submittedName>
</protein>
<feature type="region of interest" description="Disordered" evidence="6">
    <location>
        <begin position="76"/>
        <end position="101"/>
    </location>
</feature>
<dbReference type="InterPro" id="IPR051446">
    <property type="entry name" value="HTH_trans_reg/aminotransferase"/>
</dbReference>
<accession>A0A2S9YLX3</accession>
<dbReference type="GO" id="GO:0003700">
    <property type="term" value="F:DNA-binding transcription factor activity"/>
    <property type="evidence" value="ECO:0007669"/>
    <property type="project" value="InterPro"/>
</dbReference>
<dbReference type="GO" id="GO:0047536">
    <property type="term" value="F:2-aminoadipate transaminase activity"/>
    <property type="evidence" value="ECO:0007669"/>
    <property type="project" value="UniProtKB-EC"/>
</dbReference>
<comment type="similarity">
    <text evidence="1">In the C-terminal section; belongs to the class-I pyridoxal-phosphate-dependent aminotransferase family.</text>
</comment>
<dbReference type="CDD" id="cd07377">
    <property type="entry name" value="WHTH_GntR"/>
    <property type="match status" value="1"/>
</dbReference>
<keyword evidence="5" id="KW-0804">Transcription</keyword>
<reference evidence="8 9" key="1">
    <citation type="submission" date="2018-03" db="EMBL/GenBank/DDBJ databases">
        <title>Draft Genome Sequences of the Obligatory Marine Myxobacteria Enhygromyxa salina SWB007.</title>
        <authorList>
            <person name="Poehlein A."/>
            <person name="Moghaddam J.A."/>
            <person name="Harms H."/>
            <person name="Alanjari M."/>
            <person name="Koenig G.M."/>
            <person name="Daniel R."/>
            <person name="Schaeberle T.F."/>
        </authorList>
    </citation>
    <scope>NUCLEOTIDE SEQUENCE [LARGE SCALE GENOMIC DNA]</scope>
    <source>
        <strain evidence="8 9">SWB007</strain>
    </source>
</reference>
<keyword evidence="8" id="KW-0808">Transferase</keyword>
<evidence type="ECO:0000256" key="5">
    <source>
        <dbReference type="ARBA" id="ARBA00023163"/>
    </source>
</evidence>
<dbReference type="RefSeq" id="WP_106091166.1">
    <property type="nucleotide sequence ID" value="NZ_PVNL01000084.1"/>
</dbReference>
<dbReference type="SUPFAM" id="SSF53383">
    <property type="entry name" value="PLP-dependent transferases"/>
    <property type="match status" value="1"/>
</dbReference>
<dbReference type="Pfam" id="PF00392">
    <property type="entry name" value="GntR"/>
    <property type="match status" value="1"/>
</dbReference>
<dbReference type="InterPro" id="IPR004839">
    <property type="entry name" value="Aminotransferase_I/II_large"/>
</dbReference>
<dbReference type="InterPro" id="IPR036388">
    <property type="entry name" value="WH-like_DNA-bd_sf"/>
</dbReference>
<name>A0A2S9YLX3_9BACT</name>
<dbReference type="GO" id="GO:0003677">
    <property type="term" value="F:DNA binding"/>
    <property type="evidence" value="ECO:0007669"/>
    <property type="project" value="UniProtKB-KW"/>
</dbReference>
<dbReference type="CDD" id="cd00609">
    <property type="entry name" value="AAT_like"/>
    <property type="match status" value="1"/>
</dbReference>
<feature type="domain" description="HTH gntR-type" evidence="7">
    <location>
        <begin position="15"/>
        <end position="83"/>
    </location>
</feature>
<dbReference type="Gene3D" id="1.10.10.10">
    <property type="entry name" value="Winged helix-like DNA-binding domain superfamily/Winged helix DNA-binding domain"/>
    <property type="match status" value="1"/>
</dbReference>
<dbReference type="AlphaFoldDB" id="A0A2S9YLX3"/>
<evidence type="ECO:0000256" key="2">
    <source>
        <dbReference type="ARBA" id="ARBA00022898"/>
    </source>
</evidence>
<dbReference type="InterPro" id="IPR015421">
    <property type="entry name" value="PyrdxlP-dep_Trfase_major"/>
</dbReference>
<dbReference type="InterPro" id="IPR000524">
    <property type="entry name" value="Tscrpt_reg_HTH_GntR"/>
</dbReference>
<dbReference type="EC" id="2.6.1.39" evidence="8"/>
<keyword evidence="3" id="KW-0805">Transcription regulation</keyword>
<dbReference type="Proteomes" id="UP000238823">
    <property type="component" value="Unassembled WGS sequence"/>
</dbReference>
<dbReference type="EMBL" id="PVNL01000084">
    <property type="protein sequence ID" value="PRQ06078.1"/>
    <property type="molecule type" value="Genomic_DNA"/>
</dbReference>
<evidence type="ECO:0000313" key="9">
    <source>
        <dbReference type="Proteomes" id="UP000238823"/>
    </source>
</evidence>
<evidence type="ECO:0000313" key="8">
    <source>
        <dbReference type="EMBL" id="PRQ06078.1"/>
    </source>
</evidence>
<dbReference type="InterPro" id="IPR036390">
    <property type="entry name" value="WH_DNA-bd_sf"/>
</dbReference>
<evidence type="ECO:0000256" key="4">
    <source>
        <dbReference type="ARBA" id="ARBA00023125"/>
    </source>
</evidence>
<dbReference type="Gene3D" id="3.40.640.10">
    <property type="entry name" value="Type I PLP-dependent aspartate aminotransferase-like (Major domain)"/>
    <property type="match status" value="1"/>
</dbReference>
<dbReference type="Pfam" id="PF00155">
    <property type="entry name" value="Aminotran_1_2"/>
    <property type="match status" value="1"/>
</dbReference>
<evidence type="ECO:0000259" key="7">
    <source>
        <dbReference type="PROSITE" id="PS50949"/>
    </source>
</evidence>
<dbReference type="InterPro" id="IPR015424">
    <property type="entry name" value="PyrdxlP-dep_Trfase"/>
</dbReference>
<dbReference type="SMART" id="SM00345">
    <property type="entry name" value="HTH_GNTR"/>
    <property type="match status" value="1"/>
</dbReference>
<keyword evidence="4" id="KW-0238">DNA-binding</keyword>
<dbReference type="GO" id="GO:0030170">
    <property type="term" value="F:pyridoxal phosphate binding"/>
    <property type="evidence" value="ECO:0007669"/>
    <property type="project" value="InterPro"/>
</dbReference>
<dbReference type="OrthoDB" id="9808770at2"/>
<dbReference type="PANTHER" id="PTHR46577">
    <property type="entry name" value="HTH-TYPE TRANSCRIPTIONAL REGULATORY PROTEIN GABR"/>
    <property type="match status" value="1"/>
</dbReference>
<keyword evidence="8" id="KW-0032">Aminotransferase</keyword>
<proteinExistence type="inferred from homology"/>
<dbReference type="PANTHER" id="PTHR46577:SF1">
    <property type="entry name" value="HTH-TYPE TRANSCRIPTIONAL REGULATORY PROTEIN GABR"/>
    <property type="match status" value="1"/>
</dbReference>
<gene>
    <name evidence="8" type="primary">lysN_2</name>
    <name evidence="8" type="ORF">ENSA7_42180</name>
</gene>
<evidence type="ECO:0000256" key="6">
    <source>
        <dbReference type="SAM" id="MobiDB-lite"/>
    </source>
</evidence>